<keyword evidence="2 9" id="KW-0004">4Fe-4S</keyword>
<accession>A0A1W2CHG5</accession>
<feature type="binding site" evidence="10">
    <location>
        <position position="45"/>
    </location>
    <ligand>
        <name>[4Fe-4S] cluster</name>
        <dbReference type="ChEBI" id="CHEBI:49883"/>
        <label>1</label>
        <note>ligand shared between dimeric partners</note>
    </ligand>
</feature>
<dbReference type="PIRSF" id="PIRSF005023">
    <property type="entry name" value="CODH"/>
    <property type="match status" value="1"/>
</dbReference>
<keyword evidence="12" id="KW-1185">Reference proteome</keyword>
<evidence type="ECO:0000256" key="7">
    <source>
        <dbReference type="ARBA" id="ARBA00023014"/>
    </source>
</evidence>
<evidence type="ECO:0000256" key="6">
    <source>
        <dbReference type="ARBA" id="ARBA00023004"/>
    </source>
</evidence>
<feature type="binding site" evidence="10">
    <location>
        <position position="54"/>
    </location>
    <ligand>
        <name>[4Fe-4S] cluster</name>
        <dbReference type="ChEBI" id="CHEBI:49883"/>
        <label>2</label>
    </ligand>
</feature>
<feature type="binding site" evidence="10">
    <location>
        <position position="49"/>
    </location>
    <ligand>
        <name>[4Fe-4S] cluster</name>
        <dbReference type="ChEBI" id="CHEBI:49883"/>
        <label>2</label>
    </ligand>
</feature>
<dbReference type="InterPro" id="IPR004137">
    <property type="entry name" value="HCP/CODH"/>
</dbReference>
<dbReference type="Proteomes" id="UP000192738">
    <property type="component" value="Unassembled WGS sequence"/>
</dbReference>
<protein>
    <recommendedName>
        <fullName evidence="9">Carbon monoxide dehydrogenase</fullName>
        <ecNumber evidence="9">1.2.7.4</ecNumber>
    </recommendedName>
</protein>
<dbReference type="NCBIfam" id="TIGR01702">
    <property type="entry name" value="CO_DH_cata"/>
    <property type="match status" value="1"/>
</dbReference>
<organism evidence="11 12">
    <name type="scientific">Sporomusa malonica</name>
    <dbReference type="NCBI Taxonomy" id="112901"/>
    <lineage>
        <taxon>Bacteria</taxon>
        <taxon>Bacillati</taxon>
        <taxon>Bacillota</taxon>
        <taxon>Negativicutes</taxon>
        <taxon>Selenomonadales</taxon>
        <taxon>Sporomusaceae</taxon>
        <taxon>Sporomusa</taxon>
    </lineage>
</organism>
<evidence type="ECO:0000256" key="3">
    <source>
        <dbReference type="ARBA" id="ARBA00022596"/>
    </source>
</evidence>
<dbReference type="InterPro" id="IPR010047">
    <property type="entry name" value="CODH"/>
</dbReference>
<feature type="binding site" evidence="10">
    <location>
        <position position="446"/>
    </location>
    <ligand>
        <name>[Ni-4Fe-4S] cluster</name>
        <dbReference type="ChEBI" id="CHEBI:47739"/>
    </ligand>
</feature>
<keyword evidence="7 9" id="KW-0411">Iron-sulfur</keyword>
<evidence type="ECO:0000313" key="11">
    <source>
        <dbReference type="EMBL" id="SMC84068.1"/>
    </source>
</evidence>
<dbReference type="OrthoDB" id="5478720at2"/>
<dbReference type="GO" id="GO:0006091">
    <property type="term" value="P:generation of precursor metabolites and energy"/>
    <property type="evidence" value="ECO:0007669"/>
    <property type="project" value="InterPro"/>
</dbReference>
<dbReference type="InterPro" id="IPR016099">
    <property type="entry name" value="Prismane-like_a/b-sand"/>
</dbReference>
<dbReference type="PANTHER" id="PTHR30109">
    <property type="entry name" value="HYDROXYLAMINE REDUCTASE"/>
    <property type="match status" value="1"/>
</dbReference>
<evidence type="ECO:0000256" key="9">
    <source>
        <dbReference type="PIRNR" id="PIRNR005023"/>
    </source>
</evidence>
<feature type="binding site" evidence="10">
    <location>
        <position position="526"/>
    </location>
    <ligand>
        <name>[Ni-4Fe-4S] cluster</name>
        <dbReference type="ChEBI" id="CHEBI:47739"/>
    </ligand>
</feature>
<feature type="binding site" evidence="10">
    <location>
        <position position="295"/>
    </location>
    <ligand>
        <name>[Ni-4Fe-4S] cluster</name>
        <dbReference type="ChEBI" id="CHEBI:47739"/>
    </ligand>
</feature>
<dbReference type="GO" id="GO:0043885">
    <property type="term" value="F:anaerobic carbon-monoxide dehydrogenase activity"/>
    <property type="evidence" value="ECO:0007669"/>
    <property type="project" value="UniProtKB-UniRule"/>
</dbReference>
<keyword evidence="5 9" id="KW-0560">Oxidoreductase</keyword>
<comment type="catalytic activity">
    <reaction evidence="8 9">
        <text>CO + 2 oxidized [2Fe-2S]-[ferredoxin] + H2O = 2 reduced [2Fe-2S]-[ferredoxin] + CO2 + 2 H(+)</text>
        <dbReference type="Rhea" id="RHEA:21040"/>
        <dbReference type="Rhea" id="RHEA-COMP:10000"/>
        <dbReference type="Rhea" id="RHEA-COMP:10001"/>
        <dbReference type="ChEBI" id="CHEBI:15377"/>
        <dbReference type="ChEBI" id="CHEBI:15378"/>
        <dbReference type="ChEBI" id="CHEBI:16526"/>
        <dbReference type="ChEBI" id="CHEBI:17245"/>
        <dbReference type="ChEBI" id="CHEBI:33737"/>
        <dbReference type="ChEBI" id="CHEBI:33738"/>
        <dbReference type="EC" id="1.2.7.4"/>
    </reaction>
</comment>
<keyword evidence="3 10" id="KW-0533">Nickel</keyword>
<evidence type="ECO:0000256" key="5">
    <source>
        <dbReference type="ARBA" id="ARBA00023002"/>
    </source>
</evidence>
<feature type="binding site" evidence="10">
    <location>
        <position position="476"/>
    </location>
    <ligand>
        <name>[Ni-4Fe-4S] cluster</name>
        <dbReference type="ChEBI" id="CHEBI:47739"/>
    </ligand>
</feature>
<dbReference type="EMBL" id="FWXI01000010">
    <property type="protein sequence ID" value="SMC84068.1"/>
    <property type="molecule type" value="Genomic_DNA"/>
</dbReference>
<feature type="binding site" evidence="10">
    <location>
        <position position="333"/>
    </location>
    <ligand>
        <name>[Ni-4Fe-4S] cluster</name>
        <dbReference type="ChEBI" id="CHEBI:47739"/>
    </ligand>
</feature>
<feature type="binding site" evidence="10">
    <location>
        <position position="261"/>
    </location>
    <ligand>
        <name>[Ni-4Fe-4S] cluster</name>
        <dbReference type="ChEBI" id="CHEBI:47739"/>
    </ligand>
</feature>
<dbReference type="GO" id="GO:0050418">
    <property type="term" value="F:hydroxylamine reductase activity"/>
    <property type="evidence" value="ECO:0007669"/>
    <property type="project" value="TreeGrafter"/>
</dbReference>
<proteinExistence type="predicted"/>
<dbReference type="Pfam" id="PF03063">
    <property type="entry name" value="Prismane"/>
    <property type="match status" value="1"/>
</dbReference>
<dbReference type="InterPro" id="IPR011254">
    <property type="entry name" value="Prismane-like_sf"/>
</dbReference>
<comment type="cofactor">
    <cofactor evidence="1">
        <name>[4Fe-4S] cluster</name>
        <dbReference type="ChEBI" id="CHEBI:49883"/>
    </cofactor>
</comment>
<evidence type="ECO:0000256" key="1">
    <source>
        <dbReference type="ARBA" id="ARBA00001966"/>
    </source>
</evidence>
<dbReference type="Gene3D" id="3.40.50.2030">
    <property type="match status" value="2"/>
</dbReference>
<feature type="binding site" evidence="10">
    <location>
        <position position="46"/>
    </location>
    <ligand>
        <name>[4Fe-4S] cluster</name>
        <dbReference type="ChEBI" id="CHEBI:49883"/>
        <label>2</label>
    </ligand>
</feature>
<feature type="binding site" evidence="10">
    <location>
        <position position="68"/>
    </location>
    <ligand>
        <name>[4Fe-4S] cluster</name>
        <dbReference type="ChEBI" id="CHEBI:49883"/>
        <label>2</label>
    </ligand>
</feature>
<name>A0A1W2CHG5_9FIRM</name>
<evidence type="ECO:0000256" key="2">
    <source>
        <dbReference type="ARBA" id="ARBA00022485"/>
    </source>
</evidence>
<dbReference type="PANTHER" id="PTHR30109:SF4">
    <property type="entry name" value="CARBON MONOXIDE DEHYDROGENASE"/>
    <property type="match status" value="1"/>
</dbReference>
<reference evidence="11 12" key="1">
    <citation type="submission" date="2017-04" db="EMBL/GenBank/DDBJ databases">
        <authorList>
            <person name="Afonso C.L."/>
            <person name="Miller P.J."/>
            <person name="Scott M.A."/>
            <person name="Spackman E."/>
            <person name="Goraichik I."/>
            <person name="Dimitrov K.M."/>
            <person name="Suarez D.L."/>
            <person name="Swayne D.E."/>
        </authorList>
    </citation>
    <scope>NUCLEOTIDE SEQUENCE [LARGE SCALE GENOMIC DNA]</scope>
    <source>
        <strain evidence="11 12">DSM 5090</strain>
    </source>
</reference>
<dbReference type="EC" id="1.2.7.4" evidence="9"/>
<evidence type="ECO:0000256" key="8">
    <source>
        <dbReference type="ARBA" id="ARBA00048733"/>
    </source>
</evidence>
<keyword evidence="6 9" id="KW-0408">Iron</keyword>
<evidence type="ECO:0000256" key="4">
    <source>
        <dbReference type="ARBA" id="ARBA00022723"/>
    </source>
</evidence>
<dbReference type="GO" id="GO:0016151">
    <property type="term" value="F:nickel cation binding"/>
    <property type="evidence" value="ECO:0007669"/>
    <property type="project" value="InterPro"/>
</dbReference>
<dbReference type="SUPFAM" id="SSF56821">
    <property type="entry name" value="Prismane protein-like"/>
    <property type="match status" value="1"/>
</dbReference>
<dbReference type="STRING" id="112901.SAMN04488500_110181"/>
<feature type="binding site" evidence="10">
    <location>
        <position position="37"/>
    </location>
    <ligand>
        <name>[4Fe-4S] cluster</name>
        <dbReference type="ChEBI" id="CHEBI:49883"/>
        <label>1</label>
        <note>ligand shared between dimeric partners</note>
    </ligand>
</feature>
<evidence type="ECO:0000313" key="12">
    <source>
        <dbReference type="Proteomes" id="UP000192738"/>
    </source>
</evidence>
<gene>
    <name evidence="11" type="ORF">SAMN04488500_110181</name>
</gene>
<dbReference type="AlphaFoldDB" id="A0A1W2CHG5"/>
<dbReference type="GO" id="GO:0042542">
    <property type="term" value="P:response to hydrogen peroxide"/>
    <property type="evidence" value="ECO:0007669"/>
    <property type="project" value="TreeGrafter"/>
</dbReference>
<dbReference type="GO" id="GO:0004601">
    <property type="term" value="F:peroxidase activity"/>
    <property type="evidence" value="ECO:0007669"/>
    <property type="project" value="TreeGrafter"/>
</dbReference>
<dbReference type="GO" id="GO:0051539">
    <property type="term" value="F:4 iron, 4 sulfur cluster binding"/>
    <property type="evidence" value="ECO:0007669"/>
    <property type="project" value="UniProtKB-UniRule"/>
</dbReference>
<sequence>MSEHKTIDMAAIQMLDRAKEIGFLTTFDRAKAQEPRCTFGNTGICCRICLQGPCRILPKKPGGNKGICGAADYTIVARNTVRYIAGGAAAHSDHGREIAEVLLSVAEGRVHDYKVTDADKLVKVAKKIGIETEGREVMAICKDVATAALAEFGRVDETKELTWINAYTNEERLNIWRKTAIMPSGINLSLAKLLHQTHIGVDSDPVNIIFGGLKAALCDIDGQHLATDLSDILFGTGVPVVTEANLGAIKEDKVNIALHGHNPLLSQMVVKAAKELQDEAKAAGATGINLVGICCTGNEVLTREGVAIATNFATQELAIMTGAMDAMVVDVQCIMPTLRSAAECFHTKIVTTMPIMKIPGSYHFAFDEHHAVDSAKEIIRLAIDAYKNRDKAKVCIPNIRNKVVAGFTLEAMYNIFAKVNPENPIRVIVDAIEAGEIKGVAALIGCNNLKGTHDHNHTTIAKELAKNDVLLIATGCSAQAHALAGMMNGDAVKEYAGEGLKKFYARLNAVAGLTEELPLMFHMGSCVDNSRCQDLATALATEMGVDYAQVPYVVSAPEAMSEKAVAIGSWNVAYGNPTHVGVIAPTVGSQLVNDVVTKIAEDVFGGFFFWETDPVKASERMVEILEERNWKNAMRKKANDAKEAN</sequence>
<dbReference type="Gene3D" id="1.20.1270.30">
    <property type="match status" value="1"/>
</dbReference>
<dbReference type="RefSeq" id="WP_084576239.1">
    <property type="nucleotide sequence ID" value="NZ_CP155572.1"/>
</dbReference>
<evidence type="ECO:0000256" key="10">
    <source>
        <dbReference type="PIRSR" id="PIRSR005023-1"/>
    </source>
</evidence>
<keyword evidence="4 9" id="KW-0479">Metal-binding</keyword>
<dbReference type="InterPro" id="IPR016101">
    <property type="entry name" value="CO_DH_a-bundle"/>
</dbReference>